<dbReference type="AlphaFoldDB" id="A0A820P477"/>
<feature type="non-terminal residue" evidence="1">
    <location>
        <position position="1"/>
    </location>
</feature>
<protein>
    <submittedName>
        <fullName evidence="1">Uncharacterized protein</fullName>
    </submittedName>
</protein>
<dbReference type="Proteomes" id="UP000663844">
    <property type="component" value="Unassembled WGS sequence"/>
</dbReference>
<sequence>MPPITLLTTQATTSDKTISNEILKDTYRIVLKWIFVSCALLWQIGY</sequence>
<dbReference type="EMBL" id="CAJOAZ010026397">
    <property type="protein sequence ID" value="CAF4400755.1"/>
    <property type="molecule type" value="Genomic_DNA"/>
</dbReference>
<evidence type="ECO:0000313" key="2">
    <source>
        <dbReference type="Proteomes" id="UP000663844"/>
    </source>
</evidence>
<name>A0A820P477_9BILA</name>
<gene>
    <name evidence="1" type="ORF">OXD698_LOCUS51439</name>
</gene>
<reference evidence="1" key="1">
    <citation type="submission" date="2021-02" db="EMBL/GenBank/DDBJ databases">
        <authorList>
            <person name="Nowell W R."/>
        </authorList>
    </citation>
    <scope>NUCLEOTIDE SEQUENCE</scope>
</reference>
<accession>A0A820P477</accession>
<organism evidence="1 2">
    <name type="scientific">Adineta steineri</name>
    <dbReference type="NCBI Taxonomy" id="433720"/>
    <lineage>
        <taxon>Eukaryota</taxon>
        <taxon>Metazoa</taxon>
        <taxon>Spiralia</taxon>
        <taxon>Gnathifera</taxon>
        <taxon>Rotifera</taxon>
        <taxon>Eurotatoria</taxon>
        <taxon>Bdelloidea</taxon>
        <taxon>Adinetida</taxon>
        <taxon>Adinetidae</taxon>
        <taxon>Adineta</taxon>
    </lineage>
</organism>
<proteinExistence type="predicted"/>
<comment type="caution">
    <text evidence="1">The sequence shown here is derived from an EMBL/GenBank/DDBJ whole genome shotgun (WGS) entry which is preliminary data.</text>
</comment>
<evidence type="ECO:0000313" key="1">
    <source>
        <dbReference type="EMBL" id="CAF4400755.1"/>
    </source>
</evidence>